<feature type="repeat" description="WD" evidence="4">
    <location>
        <begin position="633"/>
        <end position="667"/>
    </location>
</feature>
<gene>
    <name evidence="6" type="ORF">NP493_399g03010</name>
</gene>
<evidence type="ECO:0000256" key="5">
    <source>
        <dbReference type="SAM" id="MobiDB-lite"/>
    </source>
</evidence>
<name>A0AAD9L2N1_RIDPI</name>
<feature type="region of interest" description="Disordered" evidence="5">
    <location>
        <begin position="375"/>
        <end position="400"/>
    </location>
</feature>
<evidence type="ECO:0000256" key="3">
    <source>
        <dbReference type="ARBA" id="ARBA00022737"/>
    </source>
</evidence>
<evidence type="ECO:0000256" key="4">
    <source>
        <dbReference type="PROSITE-ProRule" id="PRU00221"/>
    </source>
</evidence>
<evidence type="ECO:0000256" key="2">
    <source>
        <dbReference type="ARBA" id="ARBA00022574"/>
    </source>
</evidence>
<dbReference type="PRINTS" id="PR00320">
    <property type="entry name" value="GPROTEINBRPT"/>
</dbReference>
<dbReference type="Proteomes" id="UP001209878">
    <property type="component" value="Unassembled WGS sequence"/>
</dbReference>
<dbReference type="InterPro" id="IPR015943">
    <property type="entry name" value="WD40/YVTN_repeat-like_dom_sf"/>
</dbReference>
<dbReference type="SMART" id="SM00320">
    <property type="entry name" value="WD40"/>
    <property type="match status" value="6"/>
</dbReference>
<accession>A0AAD9L2N1</accession>
<dbReference type="Pfam" id="PF00400">
    <property type="entry name" value="WD40"/>
    <property type="match status" value="4"/>
</dbReference>
<dbReference type="EMBL" id="JAODUO010000399">
    <property type="protein sequence ID" value="KAK2181440.1"/>
    <property type="molecule type" value="Genomic_DNA"/>
</dbReference>
<dbReference type="InterPro" id="IPR001680">
    <property type="entry name" value="WD40_rpt"/>
</dbReference>
<feature type="compositionally biased region" description="Polar residues" evidence="5">
    <location>
        <begin position="543"/>
        <end position="552"/>
    </location>
</feature>
<organism evidence="6 7">
    <name type="scientific">Ridgeia piscesae</name>
    <name type="common">Tubeworm</name>
    <dbReference type="NCBI Taxonomy" id="27915"/>
    <lineage>
        <taxon>Eukaryota</taxon>
        <taxon>Metazoa</taxon>
        <taxon>Spiralia</taxon>
        <taxon>Lophotrochozoa</taxon>
        <taxon>Annelida</taxon>
        <taxon>Polychaeta</taxon>
        <taxon>Sedentaria</taxon>
        <taxon>Canalipalpata</taxon>
        <taxon>Sabellida</taxon>
        <taxon>Siboglinidae</taxon>
        <taxon>Ridgeia</taxon>
    </lineage>
</organism>
<dbReference type="SUPFAM" id="SSF50978">
    <property type="entry name" value="WD40 repeat-like"/>
    <property type="match status" value="1"/>
</dbReference>
<evidence type="ECO:0000313" key="6">
    <source>
        <dbReference type="EMBL" id="KAK2181440.1"/>
    </source>
</evidence>
<dbReference type="InterPro" id="IPR036322">
    <property type="entry name" value="WD40_repeat_dom_sf"/>
</dbReference>
<keyword evidence="2 4" id="KW-0853">WD repeat</keyword>
<keyword evidence="3" id="KW-0677">Repeat</keyword>
<feature type="region of interest" description="Disordered" evidence="5">
    <location>
        <begin position="1"/>
        <end position="37"/>
    </location>
</feature>
<evidence type="ECO:0000256" key="1">
    <source>
        <dbReference type="ARBA" id="ARBA00021207"/>
    </source>
</evidence>
<feature type="region of interest" description="Disordered" evidence="5">
    <location>
        <begin position="163"/>
        <end position="329"/>
    </location>
</feature>
<feature type="repeat" description="WD" evidence="4">
    <location>
        <begin position="593"/>
        <end position="623"/>
    </location>
</feature>
<dbReference type="PROSITE" id="PS50294">
    <property type="entry name" value="WD_REPEATS_REGION"/>
    <property type="match status" value="3"/>
</dbReference>
<feature type="region of interest" description="Disordered" evidence="5">
    <location>
        <begin position="132"/>
        <end position="151"/>
    </location>
</feature>
<evidence type="ECO:0000313" key="7">
    <source>
        <dbReference type="Proteomes" id="UP001209878"/>
    </source>
</evidence>
<dbReference type="Gene3D" id="2.130.10.10">
    <property type="entry name" value="YVTN repeat-like/Quinoprotein amine dehydrogenase"/>
    <property type="match status" value="1"/>
</dbReference>
<proteinExistence type="predicted"/>
<dbReference type="InterPro" id="IPR020472">
    <property type="entry name" value="WD40_PAC1"/>
</dbReference>
<comment type="caution">
    <text evidence="6">The sequence shown here is derived from an EMBL/GenBank/DDBJ whole genome shotgun (WGS) entry which is preliminary data.</text>
</comment>
<protein>
    <recommendedName>
        <fullName evidence="1">WD repeat-containing protein 44</fullName>
    </recommendedName>
</protein>
<feature type="region of interest" description="Disordered" evidence="5">
    <location>
        <begin position="541"/>
        <end position="580"/>
    </location>
</feature>
<feature type="compositionally biased region" description="Polar residues" evidence="5">
    <location>
        <begin position="245"/>
        <end position="255"/>
    </location>
</feature>
<dbReference type="PANTHER" id="PTHR14221:SF0">
    <property type="entry name" value="WD REPEAT-CONTAINING PROTEIN 44"/>
    <property type="match status" value="1"/>
</dbReference>
<reference evidence="6" key="1">
    <citation type="journal article" date="2023" name="Mol. Biol. Evol.">
        <title>Third-Generation Sequencing Reveals the Adaptive Role of the Epigenome in Three Deep-Sea Polychaetes.</title>
        <authorList>
            <person name="Perez M."/>
            <person name="Aroh O."/>
            <person name="Sun Y."/>
            <person name="Lan Y."/>
            <person name="Juniper S.K."/>
            <person name="Young C.R."/>
            <person name="Angers B."/>
            <person name="Qian P.Y."/>
        </authorList>
    </citation>
    <scope>NUCLEOTIDE SEQUENCE</scope>
    <source>
        <strain evidence="6">R07B-5</strain>
    </source>
</reference>
<feature type="compositionally biased region" description="Low complexity" evidence="5">
    <location>
        <begin position="553"/>
        <end position="562"/>
    </location>
</feature>
<dbReference type="AlphaFoldDB" id="A0AAD9L2N1"/>
<sequence>MEIRRQKLEAMRNQLSDESPSERLRGHHNSGQSESQGLFHENEMCFGGNTNDCNKSDSGVNVALETPLNVAMETMNIRTDSGLEKHCIVGSELDVNNDDRRVVAEIDNLNTSDGHDKKVCCKGVDVTSLRRTRGHGTNHDGDSSAILHSKQPDIVKSVLPFHKVEPVAPPRRKKKKQAPPPPQMRCDDREAPVSITPPGVEAVKEMPLPSTSSDCSDLDSTPNFSLAEDIDRSKVTITDDPEQSLDISAATQGSRMVTAVEDSSCRADAVHDPVQGDNKGQHDDDPLMTQTNRPGSHDSGDDVVGSSSTGEHQVPLMMQRPRSNSGSRFLSDKEILDQVKVVNLDTGEELPLSLAEEKLPTCVNPLSLHIMRRTKEYSSDSSLHKRHLGSDEEEQRDRRSEFGVRTLNTVTLAKRKGVKLRRMLGKTVNKIKHVADEVFHGEDNSASDDDDLTDGRRMIKIKAASVHKGPYEFDLLVPVQDLSGEHMGAVWTMKFSPCGRLLATGGQDKMLRVWVLKEACSYFIDMRHKYMYTQGGVSRVSPAPSQDSINSQSDATSDTSATEDLCSGKAHREEREEDDDAHAPFMKKPFCIYKGHTGDLLDISWSKNYFVLSSSMDKTVRLWHASRRECLCCFQHIDFVTAIAFHPKDDRYFLSGSLDGKLRLWSIPDKKVALWNEVGGQSKLITAVNFCMNGKFAVVGTYDGLCVFYSTEQLKYYTQIHVRSTRGKNARGRKITGLEPYPGEDKLLVTSNDSRVRIYDLRDLTLTCKYKGSANNSSQIKASFSHDGKYIICGSEDQAVYIWRTQHDVSAGRRDRNSYWESIKAHLAVVTVAIFSPSPHLIIRPQFASVESNATEEKPEASSLDSQGEALVSADFSGAIKVFINKFKPSAD</sequence>
<feature type="repeat" description="WD" evidence="4">
    <location>
        <begin position="483"/>
        <end position="514"/>
    </location>
</feature>
<dbReference type="InterPro" id="IPR040324">
    <property type="entry name" value="WDR44/Dgr2"/>
</dbReference>
<keyword evidence="7" id="KW-1185">Reference proteome</keyword>
<dbReference type="PROSITE" id="PS50082">
    <property type="entry name" value="WD_REPEATS_2"/>
    <property type="match status" value="3"/>
</dbReference>
<feature type="compositionally biased region" description="Basic and acidic residues" evidence="5">
    <location>
        <begin position="1"/>
        <end position="10"/>
    </location>
</feature>
<dbReference type="PANTHER" id="PTHR14221">
    <property type="entry name" value="WD REPEAT DOMAIN 44"/>
    <property type="match status" value="1"/>
</dbReference>
<feature type="compositionally biased region" description="Low complexity" evidence="5">
    <location>
        <begin position="207"/>
        <end position="222"/>
    </location>
</feature>